<dbReference type="RefSeq" id="WP_394835940.1">
    <property type="nucleotide sequence ID" value="NZ_CP089929.1"/>
</dbReference>
<organism evidence="3 4">
    <name type="scientific">Pendulispora rubella</name>
    <dbReference type="NCBI Taxonomy" id="2741070"/>
    <lineage>
        <taxon>Bacteria</taxon>
        <taxon>Pseudomonadati</taxon>
        <taxon>Myxococcota</taxon>
        <taxon>Myxococcia</taxon>
        <taxon>Myxococcales</taxon>
        <taxon>Sorangiineae</taxon>
        <taxon>Pendulisporaceae</taxon>
        <taxon>Pendulispora</taxon>
    </lineage>
</organism>
<evidence type="ECO:0000256" key="1">
    <source>
        <dbReference type="SAM" id="MobiDB-lite"/>
    </source>
</evidence>
<evidence type="ECO:0000313" key="4">
    <source>
        <dbReference type="Proteomes" id="UP001374803"/>
    </source>
</evidence>
<reference evidence="3" key="1">
    <citation type="submission" date="2021-12" db="EMBL/GenBank/DDBJ databases">
        <title>Discovery of the Pendulisporaceae a myxobacterial family with distinct sporulation behavior and unique specialized metabolism.</title>
        <authorList>
            <person name="Garcia R."/>
            <person name="Popoff A."/>
            <person name="Bader C.D."/>
            <person name="Loehr J."/>
            <person name="Walesch S."/>
            <person name="Walt C."/>
            <person name="Boldt J."/>
            <person name="Bunk B."/>
            <person name="Haeckl F.J.F.P.J."/>
            <person name="Gunesch A.P."/>
            <person name="Birkelbach J."/>
            <person name="Nuebel U."/>
            <person name="Pietschmann T."/>
            <person name="Bach T."/>
            <person name="Mueller R."/>
        </authorList>
    </citation>
    <scope>NUCLEOTIDE SEQUENCE</scope>
    <source>
        <strain evidence="3">MSr11367</strain>
    </source>
</reference>
<evidence type="ECO:0000313" key="3">
    <source>
        <dbReference type="EMBL" id="WXB06294.1"/>
    </source>
</evidence>
<feature type="signal peptide" evidence="2">
    <location>
        <begin position="1"/>
        <end position="18"/>
    </location>
</feature>
<name>A0ABZ2L5S8_9BACT</name>
<gene>
    <name evidence="3" type="ORF">LVJ94_03415</name>
</gene>
<sequence>MMYRRFAAMACGTMTSLATVVTGSVYGQTAPAHSPGERPDPSAATAPVDRSTASGTGMANHLAMGAEVQF</sequence>
<accession>A0ABZ2L5S8</accession>
<protein>
    <submittedName>
        <fullName evidence="3">Uncharacterized protein</fullName>
    </submittedName>
</protein>
<keyword evidence="2" id="KW-0732">Signal</keyword>
<evidence type="ECO:0000256" key="2">
    <source>
        <dbReference type="SAM" id="SignalP"/>
    </source>
</evidence>
<feature type="chain" id="PRO_5045585402" evidence="2">
    <location>
        <begin position="19"/>
        <end position="70"/>
    </location>
</feature>
<dbReference type="Proteomes" id="UP001374803">
    <property type="component" value="Chromosome"/>
</dbReference>
<feature type="region of interest" description="Disordered" evidence="1">
    <location>
        <begin position="27"/>
        <end position="59"/>
    </location>
</feature>
<proteinExistence type="predicted"/>
<dbReference type="EMBL" id="CP089983">
    <property type="protein sequence ID" value="WXB06294.1"/>
    <property type="molecule type" value="Genomic_DNA"/>
</dbReference>
<keyword evidence="4" id="KW-1185">Reference proteome</keyword>